<dbReference type="Proteomes" id="UP000637819">
    <property type="component" value="Plasmid pHTS280.6"/>
</dbReference>
<name>A0A8T8E8Y6_9EURY</name>
<reference evidence="8 9" key="1">
    <citation type="submission" date="2021-01" db="EMBL/GenBank/DDBJ databases">
        <title>Genome Sequence and Methylation Pattern of Haloterrigena salifodinae BOL5-1, An Extremely Halophilic Archaeon from a Bolivian Salt Mine.</title>
        <authorList>
            <person name="DasSarma P."/>
            <person name="Anton B.P."/>
            <person name="DasSarma S.L."/>
            <person name="von Ehrenheim H.A.L."/>
            <person name="Martinez F.L."/>
            <person name="Guzman D."/>
            <person name="Roberts R.J."/>
            <person name="DasSarma S."/>
        </authorList>
    </citation>
    <scope>NUCLEOTIDE SEQUENCE [LARGE SCALE GENOMIC DNA]</scope>
    <source>
        <strain evidence="8 9">BOL5-1</strain>
        <plasmid evidence="8 9">pHTS280.6</plasmid>
    </source>
</reference>
<dbReference type="Pfam" id="PF01565">
    <property type="entry name" value="FAD_binding_4"/>
    <property type="match status" value="1"/>
</dbReference>
<protein>
    <submittedName>
        <fullName evidence="8">FAD-binding protein</fullName>
    </submittedName>
</protein>
<sequence>MAVEKPQGDLSNYEEFRTTLDHDYSDVGEYAELADDLRSVIKGEVRFDEYAQVLYSTDGSIYQARPAGAVLPRDTEDVRNAVRVAAEHDVPIIARGAGSSLGGQTVGPGCVVLDMSTYMDDILEVDAEEKRARVQPGVVQDHLDDHLAQYGLKFAPDPASSNRATIGGGIGNNSTGAHSVRYGITDAYTEELNVVLADGSLIHTREVVLDSEEYEEIVSRDDREAEIYRTVRDLVEENADEIEARYPDLKRTVSGYNLDRVIYENEDGETVINLSKLFVGAESTLGVIVEAELSLVTLPEETALVLYCFDDLIDALEAVPEALEFDPSAVELMDSEVFRLARESEQFSRYEEPIPDGTEAALMLEYDSELHDDFEAAIGRTNAHFVDEGDAFEALEAYTEDEQADLWKLRKAAIPLLMSLEGDPKPYPFIEDATVPPEELAEYVEKFMDILDDHDTSAAYFAHAGSGTLHIRPILNLKEDEGVQAMQSISEDVTDLVVEHHGSFSGEHGDGLARTAFNPKMYGEDLWAAFQEVKSVFDPDWRMNPGKVVYTNENPTDMRENLRYGAGYTSIEPQTKLDFTDEGGFSQLVELCNGCGTCRQTDDVMCPTYRGMKDEIATTRGRANMLRAAISGEIDEEEMYSERFQEEVLDLCVGCKGCKSDCPTGVDLAKLKAETKHQYHEREGIGLRERLFGNIDTVSKLGSALAPLANAGKQLPGSRLVMEKVAGIAPERTLPSFERESLQEWFAKRGPRVSPETAERKVVLFPDTYTNYNYTRPGKAAVRVLESAGVHVEIPEDVAPSGRAAFSVGMLDAAEERARTNIDIFTHYTENGYDIVTVEPSDAVVFQDEYGDLVSTPQAETVSQHAYGISEYMDTYRLLERLPLDETDETLAYHGHCHQKATGKDHHAVGVLRRAGYAVDPIDSTCCGMAGSFGYEAEHYDLSKAIGERLYEKLDESDGTPVAPGASCRSQIGDQETRDEKPPHPIEKVNDLLTGS</sequence>
<dbReference type="GO" id="GO:0008720">
    <property type="term" value="F:D-lactate dehydrogenase (NAD+) activity"/>
    <property type="evidence" value="ECO:0007669"/>
    <property type="project" value="TreeGrafter"/>
</dbReference>
<dbReference type="InterPro" id="IPR016164">
    <property type="entry name" value="FAD-linked_Oxase-like_C"/>
</dbReference>
<organism evidence="8 9">
    <name type="scientific">Haloterrigena salifodinae</name>
    <dbReference type="NCBI Taxonomy" id="2675099"/>
    <lineage>
        <taxon>Archaea</taxon>
        <taxon>Methanobacteriati</taxon>
        <taxon>Methanobacteriota</taxon>
        <taxon>Stenosarchaea group</taxon>
        <taxon>Halobacteria</taxon>
        <taxon>Halobacteriales</taxon>
        <taxon>Natrialbaceae</taxon>
        <taxon>Haloterrigena</taxon>
    </lineage>
</organism>
<dbReference type="GO" id="GO:1903457">
    <property type="term" value="P:lactate catabolic process"/>
    <property type="evidence" value="ECO:0007669"/>
    <property type="project" value="TreeGrafter"/>
</dbReference>
<dbReference type="InterPro" id="IPR009051">
    <property type="entry name" value="Helical_ferredxn"/>
</dbReference>
<dbReference type="AlphaFoldDB" id="A0A8T8E8Y6"/>
<feature type="domain" description="4Fe-4S ferredoxin-type" evidence="6">
    <location>
        <begin position="642"/>
        <end position="674"/>
    </location>
</feature>
<dbReference type="SUPFAM" id="SSF55103">
    <property type="entry name" value="FAD-linked oxidases, C-terminal domain"/>
    <property type="match status" value="1"/>
</dbReference>
<dbReference type="Gene3D" id="1.10.1060.10">
    <property type="entry name" value="Alpha-helical ferredoxin"/>
    <property type="match status" value="1"/>
</dbReference>
<dbReference type="InterPro" id="IPR016166">
    <property type="entry name" value="FAD-bd_PCMH"/>
</dbReference>
<feature type="region of interest" description="Disordered" evidence="5">
    <location>
        <begin position="955"/>
        <end position="996"/>
    </location>
</feature>
<accession>A0A8T8E8Y6</accession>
<dbReference type="InterPro" id="IPR017900">
    <property type="entry name" value="4Fe4S_Fe_S_CS"/>
</dbReference>
<dbReference type="PROSITE" id="PS51379">
    <property type="entry name" value="4FE4S_FER_2"/>
    <property type="match status" value="1"/>
</dbReference>
<dbReference type="GO" id="GO:0051536">
    <property type="term" value="F:iron-sulfur cluster binding"/>
    <property type="evidence" value="ECO:0007669"/>
    <property type="project" value="InterPro"/>
</dbReference>
<dbReference type="Gene3D" id="1.10.45.10">
    <property type="entry name" value="Vanillyl-alcohol Oxidase, Chain A, domain 4"/>
    <property type="match status" value="1"/>
</dbReference>
<evidence type="ECO:0000256" key="3">
    <source>
        <dbReference type="ARBA" id="ARBA00022827"/>
    </source>
</evidence>
<dbReference type="Pfam" id="PF02754">
    <property type="entry name" value="CCG"/>
    <property type="match status" value="1"/>
</dbReference>
<evidence type="ECO:0000256" key="5">
    <source>
        <dbReference type="SAM" id="MobiDB-lite"/>
    </source>
</evidence>
<keyword evidence="4" id="KW-0560">Oxidoreductase</keyword>
<dbReference type="Gene3D" id="3.30.70.2740">
    <property type="match status" value="1"/>
</dbReference>
<dbReference type="InterPro" id="IPR004113">
    <property type="entry name" value="FAD-bd_oxidored_4_C"/>
</dbReference>
<dbReference type="GeneID" id="62878276"/>
<dbReference type="OrthoDB" id="2837at2157"/>
<dbReference type="PROSITE" id="PS51387">
    <property type="entry name" value="FAD_PCMH"/>
    <property type="match status" value="1"/>
</dbReference>
<evidence type="ECO:0000313" key="8">
    <source>
        <dbReference type="EMBL" id="QRV17871.1"/>
    </source>
</evidence>
<evidence type="ECO:0000256" key="2">
    <source>
        <dbReference type="ARBA" id="ARBA00022630"/>
    </source>
</evidence>
<evidence type="ECO:0000313" key="9">
    <source>
        <dbReference type="Proteomes" id="UP000637819"/>
    </source>
</evidence>
<gene>
    <name evidence="8" type="ORF">JMJ58_24090</name>
</gene>
<proteinExistence type="predicted"/>
<evidence type="ECO:0000259" key="7">
    <source>
        <dbReference type="PROSITE" id="PS51387"/>
    </source>
</evidence>
<dbReference type="SUPFAM" id="SSF56176">
    <property type="entry name" value="FAD-binding/transporter-associated domain-like"/>
    <property type="match status" value="1"/>
</dbReference>
<dbReference type="InterPro" id="IPR036318">
    <property type="entry name" value="FAD-bd_PCMH-like_sf"/>
</dbReference>
<dbReference type="InterPro" id="IPR016169">
    <property type="entry name" value="FAD-bd_PCMH_sub2"/>
</dbReference>
<comment type="cofactor">
    <cofactor evidence="1">
        <name>FAD</name>
        <dbReference type="ChEBI" id="CHEBI:57692"/>
    </cofactor>
</comment>
<dbReference type="Gene3D" id="3.30.70.2190">
    <property type="match status" value="1"/>
</dbReference>
<dbReference type="Pfam" id="PF02913">
    <property type="entry name" value="FAD-oxidase_C"/>
    <property type="match status" value="1"/>
</dbReference>
<keyword evidence="8" id="KW-0614">Plasmid</keyword>
<evidence type="ECO:0000259" key="6">
    <source>
        <dbReference type="PROSITE" id="PS51379"/>
    </source>
</evidence>
<keyword evidence="2" id="KW-0285">Flavoprotein</keyword>
<dbReference type="InterPro" id="IPR016171">
    <property type="entry name" value="Vanillyl_alc_oxidase_C-sub2"/>
</dbReference>
<dbReference type="SUPFAM" id="SSF46548">
    <property type="entry name" value="alpha-helical ferredoxin"/>
    <property type="match status" value="1"/>
</dbReference>
<dbReference type="EMBL" id="CP069192">
    <property type="protein sequence ID" value="QRV17871.1"/>
    <property type="molecule type" value="Genomic_DNA"/>
</dbReference>
<evidence type="ECO:0000256" key="4">
    <source>
        <dbReference type="ARBA" id="ARBA00023002"/>
    </source>
</evidence>
<dbReference type="PANTHER" id="PTHR11748:SF119">
    <property type="entry name" value="D-2-HYDROXYGLUTARATE DEHYDROGENASE"/>
    <property type="match status" value="1"/>
</dbReference>
<keyword evidence="9" id="KW-1185">Reference proteome</keyword>
<dbReference type="Pfam" id="PF13183">
    <property type="entry name" value="Fer4_8"/>
    <property type="match status" value="1"/>
</dbReference>
<geneLocation type="plasmid" evidence="8 9">
    <name>pHTS280.6</name>
</geneLocation>
<dbReference type="Gene3D" id="3.30.465.10">
    <property type="match status" value="1"/>
</dbReference>
<dbReference type="GO" id="GO:0004458">
    <property type="term" value="F:D-lactate dehydrogenase (cytochrome) activity"/>
    <property type="evidence" value="ECO:0007669"/>
    <property type="project" value="TreeGrafter"/>
</dbReference>
<feature type="domain" description="FAD-binding PCMH-type" evidence="7">
    <location>
        <begin position="62"/>
        <end position="298"/>
    </location>
</feature>
<dbReference type="InterPro" id="IPR017896">
    <property type="entry name" value="4Fe4S_Fe-S-bd"/>
</dbReference>
<dbReference type="InterPro" id="IPR004017">
    <property type="entry name" value="Cys_rich_dom"/>
</dbReference>
<dbReference type="KEGG" id="hsal:JMJ58_24090"/>
<feature type="compositionally biased region" description="Basic and acidic residues" evidence="5">
    <location>
        <begin position="975"/>
        <end position="990"/>
    </location>
</feature>
<dbReference type="InterPro" id="IPR006094">
    <property type="entry name" value="Oxid_FAD_bind_N"/>
</dbReference>
<evidence type="ECO:0000256" key="1">
    <source>
        <dbReference type="ARBA" id="ARBA00001974"/>
    </source>
</evidence>
<dbReference type="PANTHER" id="PTHR11748">
    <property type="entry name" value="D-LACTATE DEHYDROGENASE"/>
    <property type="match status" value="1"/>
</dbReference>
<dbReference type="RefSeq" id="WP_204749798.1">
    <property type="nucleotide sequence ID" value="NZ_CP069192.1"/>
</dbReference>
<dbReference type="PROSITE" id="PS00198">
    <property type="entry name" value="4FE4S_FER_1"/>
    <property type="match status" value="1"/>
</dbReference>
<keyword evidence="3" id="KW-0274">FAD</keyword>
<dbReference type="GO" id="GO:0071949">
    <property type="term" value="F:FAD binding"/>
    <property type="evidence" value="ECO:0007669"/>
    <property type="project" value="InterPro"/>
</dbReference>